<accession>A0A5P8PK22</accession>
<gene>
    <name evidence="1" type="ORF">AmPhEK29_0154</name>
</gene>
<dbReference type="EMBL" id="MN434092">
    <property type="protein sequence ID" value="QFR57091.1"/>
    <property type="molecule type" value="Genomic_DNA"/>
</dbReference>
<sequence length="59" mass="6738">MNLYLIKYSKDGIKGYCYQIPAKNEFDACVRLGQVYGDDKIYRNDLVIEVESVTLSARG</sequence>
<proteinExistence type="predicted"/>
<reference evidence="1 2" key="1">
    <citation type="submission" date="2019-09" db="EMBL/GenBank/DDBJ databases">
        <title>Klebsiella pneumoniae ST258 genomic variability and bacteriophage susceptibility.</title>
        <authorList>
            <person name="Venturini C."/>
            <person name="Ben Zakour N."/>
            <person name="Bowring B."/>
            <person name="Morales S."/>
            <person name="Cole R."/>
            <person name="Kovach Z."/>
            <person name="Branston S."/>
            <person name="Kettle E."/>
            <person name="Thomson N."/>
            <person name="Iredell J."/>
        </authorList>
    </citation>
    <scope>NUCLEOTIDE SEQUENCE [LARGE SCALE GENOMIC DNA]</scope>
</reference>
<evidence type="ECO:0000313" key="1">
    <source>
        <dbReference type="EMBL" id="QFR57091.1"/>
    </source>
</evidence>
<evidence type="ECO:0000313" key="2">
    <source>
        <dbReference type="Proteomes" id="UP000327306"/>
    </source>
</evidence>
<organism evidence="1 2">
    <name type="scientific">Klebsiella phage AmPh_EK29</name>
    <dbReference type="NCBI Taxonomy" id="2653641"/>
    <lineage>
        <taxon>Viruses</taxon>
        <taxon>Duplodnaviria</taxon>
        <taxon>Heunggongvirae</taxon>
        <taxon>Uroviricota</taxon>
        <taxon>Caudoviricetes</taxon>
        <taxon>Marfavirus</taxon>
        <taxon>Marfavirus F48</taxon>
    </lineage>
</organism>
<name>A0A5P8PK22_9CAUD</name>
<protein>
    <submittedName>
        <fullName evidence="1">Uncharacterized protein</fullName>
    </submittedName>
</protein>
<dbReference type="Proteomes" id="UP000327306">
    <property type="component" value="Segment"/>
</dbReference>